<dbReference type="Gene3D" id="2.30.39.10">
    <property type="entry name" value="Alpha-1-antitrypsin, domain 1"/>
    <property type="match status" value="1"/>
</dbReference>
<dbReference type="Proteomes" id="UP000499080">
    <property type="component" value="Unassembled WGS sequence"/>
</dbReference>
<dbReference type="AlphaFoldDB" id="A0A4Y2J4Q7"/>
<dbReference type="PROSITE" id="PS00284">
    <property type="entry name" value="SERPIN"/>
    <property type="match status" value="1"/>
</dbReference>
<dbReference type="FunFam" id="3.30.497.10:FF:000001">
    <property type="entry name" value="Serine protease inhibitor"/>
    <property type="match status" value="1"/>
</dbReference>
<feature type="domain" description="Serpin" evidence="5">
    <location>
        <begin position="19"/>
        <end position="376"/>
    </location>
</feature>
<evidence type="ECO:0000256" key="4">
    <source>
        <dbReference type="RuleBase" id="RU000411"/>
    </source>
</evidence>
<dbReference type="InterPro" id="IPR023795">
    <property type="entry name" value="Serpin_CS"/>
</dbReference>
<sequence>MGANKSAEMAVEATHRLALNLLKAIAKKETGNIFISPLSVATVLSMLYCGASKGTASEIIKVLGLSGISAKDLEASFDRLLSSLDRADSAYSLECANAAILQSNFPVKDYYKDVLKKSFHAMVIHEDFTKGEQVVVDHINKWVESKTHGMISRLLDSLDKLTVMVLLNAIYFKGTWERKFSEKATRLRKFYNKGAVANAKEVDMMDLKEKFYYAEFETYKALQLPYKGNNIAMLILLPNSLDGLEEIEKHLTYNFVRNTGKSMQNRKVRVSPPKFRMEFSKSLKETFQELGMQKPFKDDANLSGISDLQSLKVSDIVHKAVIEVNEEGTVAAAATGLRNTMALSRELEFTVNHPFLFTIYDIKNNTYLFIGRIVEL</sequence>
<keyword evidence="3" id="KW-0722">Serine protease inhibitor</keyword>
<dbReference type="InterPro" id="IPR000215">
    <property type="entry name" value="Serpin_fam"/>
</dbReference>
<evidence type="ECO:0000256" key="3">
    <source>
        <dbReference type="ARBA" id="ARBA00022900"/>
    </source>
</evidence>
<dbReference type="InterPro" id="IPR042185">
    <property type="entry name" value="Serpin_sf_2"/>
</dbReference>
<evidence type="ECO:0000313" key="8">
    <source>
        <dbReference type="Proteomes" id="UP000499080"/>
    </source>
</evidence>
<evidence type="ECO:0000256" key="1">
    <source>
        <dbReference type="ARBA" id="ARBA00009500"/>
    </source>
</evidence>
<keyword evidence="2" id="KW-0646">Protease inhibitor</keyword>
<dbReference type="InterPro" id="IPR042178">
    <property type="entry name" value="Serpin_sf_1"/>
</dbReference>
<dbReference type="EMBL" id="BGPR01003135">
    <property type="protein sequence ID" value="GBM84146.1"/>
    <property type="molecule type" value="Genomic_DNA"/>
</dbReference>
<protein>
    <submittedName>
        <fullName evidence="6">Serpin B10</fullName>
    </submittedName>
</protein>
<evidence type="ECO:0000313" key="7">
    <source>
        <dbReference type="EMBL" id="GBM84147.1"/>
    </source>
</evidence>
<gene>
    <name evidence="6" type="primary">SERPINB10_5</name>
    <name evidence="6" type="ORF">AVEN_24514_1</name>
    <name evidence="7" type="ORF">AVEN_24514_2</name>
</gene>
<keyword evidence="8" id="KW-1185">Reference proteome</keyword>
<dbReference type="PANTHER" id="PTHR11461">
    <property type="entry name" value="SERINE PROTEASE INHIBITOR, SERPIN"/>
    <property type="match status" value="1"/>
</dbReference>
<evidence type="ECO:0000259" key="5">
    <source>
        <dbReference type="SMART" id="SM00093"/>
    </source>
</evidence>
<dbReference type="OrthoDB" id="47207at2759"/>
<dbReference type="InterPro" id="IPR023796">
    <property type="entry name" value="Serpin_dom"/>
</dbReference>
<accession>A0A4Y2J4Q7</accession>
<reference evidence="6 8" key="1">
    <citation type="journal article" date="2019" name="Sci. Rep.">
        <title>Orb-weaving spider Araneus ventricosus genome elucidates the spidroin gene catalogue.</title>
        <authorList>
            <person name="Kono N."/>
            <person name="Nakamura H."/>
            <person name="Ohtoshi R."/>
            <person name="Moran D.A.P."/>
            <person name="Shinohara A."/>
            <person name="Yoshida Y."/>
            <person name="Fujiwara M."/>
            <person name="Mori M."/>
            <person name="Tomita M."/>
            <person name="Arakawa K."/>
        </authorList>
    </citation>
    <scope>NUCLEOTIDE SEQUENCE [LARGE SCALE GENOMIC DNA]</scope>
</reference>
<dbReference type="CDD" id="cd19577">
    <property type="entry name" value="serpinJ_IRS-2-like"/>
    <property type="match status" value="1"/>
</dbReference>
<evidence type="ECO:0000313" key="6">
    <source>
        <dbReference type="EMBL" id="GBM84146.1"/>
    </source>
</evidence>
<proteinExistence type="inferred from homology"/>
<dbReference type="Gene3D" id="3.30.497.10">
    <property type="entry name" value="Antithrombin, subunit I, domain 2"/>
    <property type="match status" value="1"/>
</dbReference>
<organism evidence="6 8">
    <name type="scientific">Araneus ventricosus</name>
    <name type="common">Orbweaver spider</name>
    <name type="synonym">Epeira ventricosa</name>
    <dbReference type="NCBI Taxonomy" id="182803"/>
    <lineage>
        <taxon>Eukaryota</taxon>
        <taxon>Metazoa</taxon>
        <taxon>Ecdysozoa</taxon>
        <taxon>Arthropoda</taxon>
        <taxon>Chelicerata</taxon>
        <taxon>Arachnida</taxon>
        <taxon>Araneae</taxon>
        <taxon>Araneomorphae</taxon>
        <taxon>Entelegynae</taxon>
        <taxon>Araneoidea</taxon>
        <taxon>Araneidae</taxon>
        <taxon>Araneus</taxon>
    </lineage>
</organism>
<dbReference type="Pfam" id="PF00079">
    <property type="entry name" value="Serpin"/>
    <property type="match status" value="1"/>
</dbReference>
<name>A0A4Y2J4Q7_ARAVE</name>
<comment type="similarity">
    <text evidence="1 4">Belongs to the serpin family.</text>
</comment>
<dbReference type="EMBL" id="BGPR01003135">
    <property type="protein sequence ID" value="GBM84147.1"/>
    <property type="molecule type" value="Genomic_DNA"/>
</dbReference>
<dbReference type="InterPro" id="IPR036186">
    <property type="entry name" value="Serpin_sf"/>
</dbReference>
<dbReference type="PANTHER" id="PTHR11461:SF211">
    <property type="entry name" value="GH10112P-RELATED"/>
    <property type="match status" value="1"/>
</dbReference>
<comment type="caution">
    <text evidence="6">The sequence shown here is derived from an EMBL/GenBank/DDBJ whole genome shotgun (WGS) entry which is preliminary data.</text>
</comment>
<evidence type="ECO:0000256" key="2">
    <source>
        <dbReference type="ARBA" id="ARBA00022690"/>
    </source>
</evidence>
<dbReference type="SUPFAM" id="SSF56574">
    <property type="entry name" value="Serpins"/>
    <property type="match status" value="1"/>
</dbReference>
<dbReference type="SMART" id="SM00093">
    <property type="entry name" value="SERPIN"/>
    <property type="match status" value="1"/>
</dbReference>
<dbReference type="GO" id="GO:0004867">
    <property type="term" value="F:serine-type endopeptidase inhibitor activity"/>
    <property type="evidence" value="ECO:0007669"/>
    <property type="project" value="UniProtKB-KW"/>
</dbReference>
<dbReference type="GO" id="GO:0005615">
    <property type="term" value="C:extracellular space"/>
    <property type="evidence" value="ECO:0007669"/>
    <property type="project" value="InterPro"/>
</dbReference>